<dbReference type="InterPro" id="IPR015362">
    <property type="entry name" value="WIBG_mago-bd"/>
</dbReference>
<dbReference type="SUPFAM" id="SSF101931">
    <property type="entry name" value="Pym (Within the bgcn gene intron protein, WIBG), N-terminal domain"/>
    <property type="match status" value="1"/>
</dbReference>
<dbReference type="HOGENOM" id="CLU_096585_0_0_1"/>
<evidence type="ECO:0000256" key="1">
    <source>
        <dbReference type="SAM" id="MobiDB-lite"/>
    </source>
</evidence>
<dbReference type="InterPro" id="IPR036348">
    <property type="entry name" value="WIBG_N_sf"/>
</dbReference>
<dbReference type="InterPro" id="IPR039333">
    <property type="entry name" value="PYM1"/>
</dbReference>
<dbReference type="Proteomes" id="UP000054166">
    <property type="component" value="Unassembled WGS sequence"/>
</dbReference>
<dbReference type="GO" id="GO:0035145">
    <property type="term" value="C:exon-exon junction complex"/>
    <property type="evidence" value="ECO:0007669"/>
    <property type="project" value="TreeGrafter"/>
</dbReference>
<dbReference type="OrthoDB" id="21625at2759"/>
<dbReference type="GO" id="GO:1903259">
    <property type="term" value="P:exon-exon junction complex disassembly"/>
    <property type="evidence" value="ECO:0007669"/>
    <property type="project" value="InterPro"/>
</dbReference>
<feature type="compositionally biased region" description="Basic and acidic residues" evidence="1">
    <location>
        <begin position="107"/>
        <end position="131"/>
    </location>
</feature>
<dbReference type="STRING" id="765440.A0A0C3GJ92"/>
<feature type="compositionally biased region" description="Low complexity" evidence="1">
    <location>
        <begin position="132"/>
        <end position="152"/>
    </location>
</feature>
<organism evidence="3 4">
    <name type="scientific">Piloderma croceum (strain F 1598)</name>
    <dbReference type="NCBI Taxonomy" id="765440"/>
    <lineage>
        <taxon>Eukaryota</taxon>
        <taxon>Fungi</taxon>
        <taxon>Dikarya</taxon>
        <taxon>Basidiomycota</taxon>
        <taxon>Agaricomycotina</taxon>
        <taxon>Agaricomycetes</taxon>
        <taxon>Agaricomycetidae</taxon>
        <taxon>Atheliales</taxon>
        <taxon>Atheliaceae</taxon>
        <taxon>Piloderma</taxon>
    </lineage>
</organism>
<evidence type="ECO:0000313" key="4">
    <source>
        <dbReference type="Proteomes" id="UP000054166"/>
    </source>
</evidence>
<feature type="compositionally biased region" description="Basic residues" evidence="1">
    <location>
        <begin position="97"/>
        <end position="106"/>
    </location>
</feature>
<protein>
    <recommendedName>
        <fullName evidence="2">WIBG Mago-binding domain-containing protein</fullName>
    </recommendedName>
</protein>
<gene>
    <name evidence="3" type="ORF">PILCRDRAFT_811182</name>
</gene>
<sequence>MSLPPINPDKTLSGIAVDPKTLDRVIPESRRPDGSVRKEIRIRPGYTPQEDVRRFRGTKQAQMDTNVLPKGHIIGWSPPPAATKPGAGSGSAPLSKNAKKRQKQKEKKAEAIKDNWKDEDERVKGEEEATSTKKTASTSSAASEAGKGSSGTHTPDRPNWAAAAAPEKTDDGADGLTSKLEKLEVQ</sequence>
<name>A0A0C3GJ92_PILCF</name>
<keyword evidence="4" id="KW-1185">Reference proteome</keyword>
<feature type="domain" description="WIBG Mago-binding" evidence="2">
    <location>
        <begin position="22"/>
        <end position="48"/>
    </location>
</feature>
<dbReference type="SMART" id="SM01273">
    <property type="entry name" value="Mago-bind"/>
    <property type="match status" value="1"/>
</dbReference>
<feature type="compositionally biased region" description="Basic and acidic residues" evidence="1">
    <location>
        <begin position="20"/>
        <end position="42"/>
    </location>
</feature>
<evidence type="ECO:0000313" key="3">
    <source>
        <dbReference type="EMBL" id="KIM90721.1"/>
    </source>
</evidence>
<proteinExistence type="predicted"/>
<dbReference type="Pfam" id="PF09282">
    <property type="entry name" value="Mago-bind"/>
    <property type="match status" value="1"/>
</dbReference>
<dbReference type="InParanoid" id="A0A0C3GJ92"/>
<dbReference type="AlphaFoldDB" id="A0A0C3GJ92"/>
<dbReference type="GO" id="GO:0003723">
    <property type="term" value="F:RNA binding"/>
    <property type="evidence" value="ECO:0007669"/>
    <property type="project" value="TreeGrafter"/>
</dbReference>
<dbReference type="GO" id="GO:0005737">
    <property type="term" value="C:cytoplasm"/>
    <property type="evidence" value="ECO:0007669"/>
    <property type="project" value="TreeGrafter"/>
</dbReference>
<dbReference type="PANTHER" id="PTHR22959">
    <property type="entry name" value="PYM PROTEIN"/>
    <property type="match status" value="1"/>
</dbReference>
<dbReference type="EMBL" id="KN832972">
    <property type="protein sequence ID" value="KIM90721.1"/>
    <property type="molecule type" value="Genomic_DNA"/>
</dbReference>
<dbReference type="PANTHER" id="PTHR22959:SF0">
    <property type="entry name" value="PARTNER OF Y14 AND MAGO"/>
    <property type="match status" value="1"/>
</dbReference>
<feature type="region of interest" description="Disordered" evidence="1">
    <location>
        <begin position="1"/>
        <end position="186"/>
    </location>
</feature>
<reference evidence="3 4" key="1">
    <citation type="submission" date="2014-04" db="EMBL/GenBank/DDBJ databases">
        <authorList>
            <consortium name="DOE Joint Genome Institute"/>
            <person name="Kuo A."/>
            <person name="Tarkka M."/>
            <person name="Buscot F."/>
            <person name="Kohler A."/>
            <person name="Nagy L.G."/>
            <person name="Floudas D."/>
            <person name="Copeland A."/>
            <person name="Barry K.W."/>
            <person name="Cichocki N."/>
            <person name="Veneault-Fourrey C."/>
            <person name="LaButti K."/>
            <person name="Lindquist E.A."/>
            <person name="Lipzen A."/>
            <person name="Lundell T."/>
            <person name="Morin E."/>
            <person name="Murat C."/>
            <person name="Sun H."/>
            <person name="Tunlid A."/>
            <person name="Henrissat B."/>
            <person name="Grigoriev I.V."/>
            <person name="Hibbett D.S."/>
            <person name="Martin F."/>
            <person name="Nordberg H.P."/>
            <person name="Cantor M.N."/>
            <person name="Hua S.X."/>
        </authorList>
    </citation>
    <scope>NUCLEOTIDE SEQUENCE [LARGE SCALE GENOMIC DNA]</scope>
    <source>
        <strain evidence="3 4">F 1598</strain>
    </source>
</reference>
<reference evidence="4" key="2">
    <citation type="submission" date="2015-01" db="EMBL/GenBank/DDBJ databases">
        <title>Evolutionary Origins and Diversification of the Mycorrhizal Mutualists.</title>
        <authorList>
            <consortium name="DOE Joint Genome Institute"/>
            <consortium name="Mycorrhizal Genomics Consortium"/>
            <person name="Kohler A."/>
            <person name="Kuo A."/>
            <person name="Nagy L.G."/>
            <person name="Floudas D."/>
            <person name="Copeland A."/>
            <person name="Barry K.W."/>
            <person name="Cichocki N."/>
            <person name="Veneault-Fourrey C."/>
            <person name="LaButti K."/>
            <person name="Lindquist E.A."/>
            <person name="Lipzen A."/>
            <person name="Lundell T."/>
            <person name="Morin E."/>
            <person name="Murat C."/>
            <person name="Riley R."/>
            <person name="Ohm R."/>
            <person name="Sun H."/>
            <person name="Tunlid A."/>
            <person name="Henrissat B."/>
            <person name="Grigoriev I.V."/>
            <person name="Hibbett D.S."/>
            <person name="Martin F."/>
        </authorList>
    </citation>
    <scope>NUCLEOTIDE SEQUENCE [LARGE SCALE GENOMIC DNA]</scope>
    <source>
        <strain evidence="4">F 1598</strain>
    </source>
</reference>
<accession>A0A0C3GJ92</accession>
<evidence type="ECO:0000259" key="2">
    <source>
        <dbReference type="SMART" id="SM01273"/>
    </source>
</evidence>